<dbReference type="OrthoDB" id="100851at2"/>
<sequence>MIILYHPRATRPRSRRLPLAVLALAAALEGKEQYEIVDGNLEDDPTARILELIARHKIELLGVSAMPGPQMVAAMETSREIRRLHPHVPICWGGYFPSIYPDAALNARYVDFVVRGQGEDTLLELLDALRGNRSLDSVKGLSYKDMFGLRHDNGERPMKGPDEFPWSPFHRLPVEKYLGPSFFGKRTAVHHASIGCPFNCSFCGVHAAYGNKEKMESPERTVAILTHLVECYGADSVQFYDMNFFLREDHARELCDRMAHLNLRWWCEARVDIMSRYSDETFAAIKRAGCAMIFFGAESGSDWVLEEMQKGITTQQTLEIARRTRQFGIIPEFSFVIGNPNDPDRDTRETLRFIRKIKRINPDSEIIIQHYTPTPQPHDAGGEMYGKIEVPFPDSPAGWAAKEWMNFTLRIDTNAPWLKRRTKKLIDNFEIVVGSRWPTVQDIRAPRWSRIFLQVLSAWRYALHFYNFPFELHLANQFISLRKPKRESL</sequence>
<dbReference type="AlphaFoldDB" id="A0A2Z5G1T3"/>
<evidence type="ECO:0000259" key="9">
    <source>
        <dbReference type="PROSITE" id="PS51918"/>
    </source>
</evidence>
<dbReference type="InterPro" id="IPR051198">
    <property type="entry name" value="BchE-like"/>
</dbReference>
<evidence type="ECO:0000256" key="6">
    <source>
        <dbReference type="ARBA" id="ARBA00023004"/>
    </source>
</evidence>
<keyword evidence="6" id="KW-0408">Iron</keyword>
<keyword evidence="5" id="KW-0479">Metal-binding</keyword>
<accession>A0A2Z5G1T3</accession>
<dbReference type="InterPro" id="IPR023404">
    <property type="entry name" value="rSAM_horseshoe"/>
</dbReference>
<dbReference type="SFLD" id="SFLDG01082">
    <property type="entry name" value="B12-binding_domain_containing"/>
    <property type="match status" value="1"/>
</dbReference>
<dbReference type="SUPFAM" id="SSF52242">
    <property type="entry name" value="Cobalamin (vitamin B12)-binding domain"/>
    <property type="match status" value="1"/>
</dbReference>
<feature type="domain" description="B12-binding" evidence="8">
    <location>
        <begin position="4"/>
        <end position="136"/>
    </location>
</feature>
<keyword evidence="7" id="KW-0411">Iron-sulfur</keyword>
<dbReference type="InterPro" id="IPR034466">
    <property type="entry name" value="Methyltransferase_Class_B"/>
</dbReference>
<comment type="cofactor">
    <cofactor evidence="1">
        <name>[4Fe-4S] cluster</name>
        <dbReference type="ChEBI" id="CHEBI:49883"/>
    </cofactor>
</comment>
<dbReference type="EMBL" id="CP030840">
    <property type="protein sequence ID" value="AXC13032.1"/>
    <property type="molecule type" value="Genomic_DNA"/>
</dbReference>
<feature type="domain" description="Radical SAM core" evidence="9">
    <location>
        <begin position="182"/>
        <end position="414"/>
    </location>
</feature>
<gene>
    <name evidence="10" type="ORF">ACPOL_3753</name>
</gene>
<dbReference type="KEGG" id="abas:ACPOL_3753"/>
<dbReference type="InterPro" id="IPR006158">
    <property type="entry name" value="Cobalamin-bd"/>
</dbReference>
<dbReference type="GO" id="GO:0003824">
    <property type="term" value="F:catalytic activity"/>
    <property type="evidence" value="ECO:0007669"/>
    <property type="project" value="InterPro"/>
</dbReference>
<reference evidence="10 11" key="1">
    <citation type="journal article" date="2018" name="Front. Microbiol.">
        <title>Hydrolytic Capabilities as a Key to Environmental Success: Chitinolytic and Cellulolytic Acidobacteria From Acidic Sub-arctic Soils and Boreal Peatlands.</title>
        <authorList>
            <person name="Belova S.E."/>
            <person name="Ravin N.V."/>
            <person name="Pankratov T.A."/>
            <person name="Rakitin A.L."/>
            <person name="Ivanova A.A."/>
            <person name="Beletsky A.V."/>
            <person name="Mardanov A.V."/>
            <person name="Sinninghe Damste J.S."/>
            <person name="Dedysh S.N."/>
        </authorList>
    </citation>
    <scope>NUCLEOTIDE SEQUENCE [LARGE SCALE GENOMIC DNA]</scope>
    <source>
        <strain evidence="10 11">SBC82</strain>
    </source>
</reference>
<dbReference type="RefSeq" id="WP_114208118.1">
    <property type="nucleotide sequence ID" value="NZ_CP030840.1"/>
</dbReference>
<dbReference type="GO" id="GO:0051539">
    <property type="term" value="F:4 iron, 4 sulfur cluster binding"/>
    <property type="evidence" value="ECO:0007669"/>
    <property type="project" value="UniProtKB-KW"/>
</dbReference>
<dbReference type="CDD" id="cd01335">
    <property type="entry name" value="Radical_SAM"/>
    <property type="match status" value="1"/>
</dbReference>
<evidence type="ECO:0000256" key="4">
    <source>
        <dbReference type="ARBA" id="ARBA00022691"/>
    </source>
</evidence>
<dbReference type="Pfam" id="PF04055">
    <property type="entry name" value="Radical_SAM"/>
    <property type="match status" value="1"/>
</dbReference>
<keyword evidence="3" id="KW-0808">Transferase</keyword>
<dbReference type="InterPro" id="IPR036724">
    <property type="entry name" value="Cobalamin-bd_sf"/>
</dbReference>
<protein>
    <submittedName>
        <fullName evidence="10">Radical SAM domain protein</fullName>
    </submittedName>
</protein>
<dbReference type="SFLD" id="SFLDS00029">
    <property type="entry name" value="Radical_SAM"/>
    <property type="match status" value="1"/>
</dbReference>
<dbReference type="Proteomes" id="UP000253606">
    <property type="component" value="Chromosome"/>
</dbReference>
<dbReference type="Gene3D" id="3.80.30.20">
    <property type="entry name" value="tm_1862 like domain"/>
    <property type="match status" value="1"/>
</dbReference>
<dbReference type="GO" id="GO:0046872">
    <property type="term" value="F:metal ion binding"/>
    <property type="evidence" value="ECO:0007669"/>
    <property type="project" value="UniProtKB-KW"/>
</dbReference>
<proteinExistence type="predicted"/>
<evidence type="ECO:0000313" key="11">
    <source>
        <dbReference type="Proteomes" id="UP000253606"/>
    </source>
</evidence>
<dbReference type="CDD" id="cd02068">
    <property type="entry name" value="radical_SAM_B12_BD"/>
    <property type="match status" value="1"/>
</dbReference>
<dbReference type="InterPro" id="IPR007197">
    <property type="entry name" value="rSAM"/>
</dbReference>
<evidence type="ECO:0000313" key="10">
    <source>
        <dbReference type="EMBL" id="AXC13032.1"/>
    </source>
</evidence>
<dbReference type="InterPro" id="IPR006638">
    <property type="entry name" value="Elp3/MiaA/NifB-like_rSAM"/>
</dbReference>
<dbReference type="PANTHER" id="PTHR43409:SF7">
    <property type="entry name" value="BLL1977 PROTEIN"/>
    <property type="match status" value="1"/>
</dbReference>
<evidence type="ECO:0000256" key="2">
    <source>
        <dbReference type="ARBA" id="ARBA00022603"/>
    </source>
</evidence>
<evidence type="ECO:0000256" key="3">
    <source>
        <dbReference type="ARBA" id="ARBA00022679"/>
    </source>
</evidence>
<evidence type="ECO:0000256" key="1">
    <source>
        <dbReference type="ARBA" id="ARBA00001966"/>
    </source>
</evidence>
<dbReference type="PROSITE" id="PS51332">
    <property type="entry name" value="B12_BINDING"/>
    <property type="match status" value="1"/>
</dbReference>
<organism evidence="10 11">
    <name type="scientific">Acidisarcina polymorpha</name>
    <dbReference type="NCBI Taxonomy" id="2211140"/>
    <lineage>
        <taxon>Bacteria</taxon>
        <taxon>Pseudomonadati</taxon>
        <taxon>Acidobacteriota</taxon>
        <taxon>Terriglobia</taxon>
        <taxon>Terriglobales</taxon>
        <taxon>Acidobacteriaceae</taxon>
        <taxon>Acidisarcina</taxon>
    </lineage>
</organism>
<dbReference type="Gene3D" id="3.40.50.280">
    <property type="entry name" value="Cobalamin-binding domain"/>
    <property type="match status" value="1"/>
</dbReference>
<evidence type="ECO:0000256" key="7">
    <source>
        <dbReference type="ARBA" id="ARBA00023014"/>
    </source>
</evidence>
<dbReference type="Pfam" id="PF02310">
    <property type="entry name" value="B12-binding"/>
    <property type="match status" value="1"/>
</dbReference>
<dbReference type="PANTHER" id="PTHR43409">
    <property type="entry name" value="ANAEROBIC MAGNESIUM-PROTOPORPHYRIN IX MONOMETHYL ESTER CYCLASE-RELATED"/>
    <property type="match status" value="1"/>
</dbReference>
<keyword evidence="2" id="KW-0489">Methyltransferase</keyword>
<dbReference type="SMART" id="SM00729">
    <property type="entry name" value="Elp3"/>
    <property type="match status" value="1"/>
</dbReference>
<dbReference type="SUPFAM" id="SSF102114">
    <property type="entry name" value="Radical SAM enzymes"/>
    <property type="match status" value="1"/>
</dbReference>
<dbReference type="SFLD" id="SFLDG01123">
    <property type="entry name" value="methyltransferase_(Class_B)"/>
    <property type="match status" value="1"/>
</dbReference>
<name>A0A2Z5G1T3_9BACT</name>
<dbReference type="PROSITE" id="PS51918">
    <property type="entry name" value="RADICAL_SAM"/>
    <property type="match status" value="1"/>
</dbReference>
<evidence type="ECO:0000259" key="8">
    <source>
        <dbReference type="PROSITE" id="PS51332"/>
    </source>
</evidence>
<evidence type="ECO:0000256" key="5">
    <source>
        <dbReference type="ARBA" id="ARBA00022723"/>
    </source>
</evidence>
<keyword evidence="4" id="KW-0949">S-adenosyl-L-methionine</keyword>
<dbReference type="InterPro" id="IPR058240">
    <property type="entry name" value="rSAM_sf"/>
</dbReference>
<dbReference type="GO" id="GO:0031419">
    <property type="term" value="F:cobalamin binding"/>
    <property type="evidence" value="ECO:0007669"/>
    <property type="project" value="InterPro"/>
</dbReference>
<keyword evidence="11" id="KW-1185">Reference proteome</keyword>